<evidence type="ECO:0000256" key="2">
    <source>
        <dbReference type="ARBA" id="ARBA00009178"/>
    </source>
</evidence>
<keyword evidence="7" id="KW-1185">Reference proteome</keyword>
<sequence>MGNLFMRTKRMKATALFLLLAPLLLVLGSFYAVAAGDNNNDDEHGRCTGSILECGVEMADHEELMEKEYSSTNTRFVAAQIKYIIPDVFRADQPACGKVTRGDSYRKSCLPPPSNPQNRGCSSYYRCRR</sequence>
<name>A0A2I4GJI1_JUGRE</name>
<evidence type="ECO:0000313" key="7">
    <source>
        <dbReference type="Proteomes" id="UP000235220"/>
    </source>
</evidence>
<proteinExistence type="inferred from homology"/>
<evidence type="ECO:0000256" key="3">
    <source>
        <dbReference type="ARBA" id="ARBA00022525"/>
    </source>
</evidence>
<evidence type="ECO:0000256" key="1">
    <source>
        <dbReference type="ARBA" id="ARBA00004613"/>
    </source>
</evidence>
<evidence type="ECO:0000256" key="5">
    <source>
        <dbReference type="ARBA" id="ARBA00022729"/>
    </source>
</evidence>
<dbReference type="STRING" id="51240.A0A2I4GJI1"/>
<comment type="subcellular location">
    <subcellularLocation>
        <location evidence="1">Secreted</location>
    </subcellularLocation>
</comment>
<accession>A0A2I4GJI1</accession>
<dbReference type="PANTHER" id="PTHR33136:SF4">
    <property type="entry name" value="PROTEIN RALF-LIKE 32"/>
    <property type="match status" value="1"/>
</dbReference>
<dbReference type="InterPro" id="IPR008801">
    <property type="entry name" value="RALF"/>
</dbReference>
<dbReference type="AlphaFoldDB" id="A0A2I4GJI1"/>
<evidence type="ECO:0000313" key="8">
    <source>
        <dbReference type="RefSeq" id="XP_018844058.1"/>
    </source>
</evidence>
<dbReference type="GO" id="GO:0005179">
    <property type="term" value="F:hormone activity"/>
    <property type="evidence" value="ECO:0007669"/>
    <property type="project" value="UniProtKB-KW"/>
</dbReference>
<dbReference type="PANTHER" id="PTHR33136">
    <property type="entry name" value="RAPID ALKALINIZATION FACTOR-LIKE"/>
    <property type="match status" value="1"/>
</dbReference>
<evidence type="ECO:0000256" key="6">
    <source>
        <dbReference type="ARBA" id="ARBA00023157"/>
    </source>
</evidence>
<dbReference type="GO" id="GO:0019722">
    <property type="term" value="P:calcium-mediated signaling"/>
    <property type="evidence" value="ECO:0000318"/>
    <property type="project" value="GO_Central"/>
</dbReference>
<dbReference type="Gramene" id="Jr07_14700_p1">
    <property type="protein sequence ID" value="cds.Jr07_14700_p1"/>
    <property type="gene ID" value="Jr07_14700"/>
</dbReference>
<protein>
    <submittedName>
        <fullName evidence="8">Protein RALF-like 32</fullName>
    </submittedName>
</protein>
<dbReference type="OrthoDB" id="1921542at2759"/>
<organism evidence="7 8">
    <name type="scientific">Juglans regia</name>
    <name type="common">English walnut</name>
    <dbReference type="NCBI Taxonomy" id="51240"/>
    <lineage>
        <taxon>Eukaryota</taxon>
        <taxon>Viridiplantae</taxon>
        <taxon>Streptophyta</taxon>
        <taxon>Embryophyta</taxon>
        <taxon>Tracheophyta</taxon>
        <taxon>Spermatophyta</taxon>
        <taxon>Magnoliopsida</taxon>
        <taxon>eudicotyledons</taxon>
        <taxon>Gunneridae</taxon>
        <taxon>Pentapetalae</taxon>
        <taxon>rosids</taxon>
        <taxon>fabids</taxon>
        <taxon>Fagales</taxon>
        <taxon>Juglandaceae</taxon>
        <taxon>Juglans</taxon>
    </lineage>
</organism>
<keyword evidence="6" id="KW-1015">Disulfide bond</keyword>
<keyword evidence="4" id="KW-0372">Hormone</keyword>
<dbReference type="KEGG" id="jre:109008430"/>
<dbReference type="Proteomes" id="UP000235220">
    <property type="component" value="Chromosome 7"/>
</dbReference>
<dbReference type="GO" id="GO:0040008">
    <property type="term" value="P:regulation of growth"/>
    <property type="evidence" value="ECO:0007669"/>
    <property type="project" value="UniProtKB-ARBA"/>
</dbReference>
<evidence type="ECO:0000256" key="4">
    <source>
        <dbReference type="ARBA" id="ARBA00022702"/>
    </source>
</evidence>
<gene>
    <name evidence="8" type="primary">LOC109008430</name>
</gene>
<comment type="similarity">
    <text evidence="2">Belongs to the plant rapid alkalinization factor (RALF) family.</text>
</comment>
<keyword evidence="5" id="KW-0732">Signal</keyword>
<dbReference type="GO" id="GO:0005576">
    <property type="term" value="C:extracellular region"/>
    <property type="evidence" value="ECO:0007669"/>
    <property type="project" value="UniProtKB-SubCell"/>
</dbReference>
<dbReference type="Pfam" id="PF05498">
    <property type="entry name" value="RALF"/>
    <property type="match status" value="1"/>
</dbReference>
<dbReference type="RefSeq" id="XP_018844058.1">
    <property type="nucleotide sequence ID" value="XM_018988513.2"/>
</dbReference>
<keyword evidence="3" id="KW-0964">Secreted</keyword>
<reference evidence="8" key="1">
    <citation type="submission" date="2025-08" db="UniProtKB">
        <authorList>
            <consortium name="RefSeq"/>
        </authorList>
    </citation>
    <scope>IDENTIFICATION</scope>
    <source>
        <tissue evidence="8">Leaves</tissue>
    </source>
</reference>
<dbReference type="GeneID" id="109008430"/>